<evidence type="ECO:0000256" key="5">
    <source>
        <dbReference type="ARBA" id="ARBA00024362"/>
    </source>
</evidence>
<dbReference type="PANTHER" id="PTHR11662">
    <property type="entry name" value="SOLUTE CARRIER FAMILY 17"/>
    <property type="match status" value="1"/>
</dbReference>
<dbReference type="InterPro" id="IPR050382">
    <property type="entry name" value="MFS_Na/Anion_cotransporter"/>
</dbReference>
<evidence type="ECO:0000313" key="10">
    <source>
        <dbReference type="Proteomes" id="UP001497444"/>
    </source>
</evidence>
<dbReference type="Gene3D" id="1.20.1250.20">
    <property type="entry name" value="MFS general substrate transporter like domains"/>
    <property type="match status" value="2"/>
</dbReference>
<feature type="transmembrane region" description="Helical" evidence="7">
    <location>
        <begin position="559"/>
        <end position="581"/>
    </location>
</feature>
<keyword evidence="3 7" id="KW-1133">Transmembrane helix</keyword>
<keyword evidence="2 7" id="KW-0812">Transmembrane</keyword>
<feature type="transmembrane region" description="Helical" evidence="7">
    <location>
        <begin position="498"/>
        <end position="517"/>
    </location>
</feature>
<dbReference type="InterPro" id="IPR044777">
    <property type="entry name" value="SLC17A9-like"/>
</dbReference>
<dbReference type="InterPro" id="IPR036259">
    <property type="entry name" value="MFS_trans_sf"/>
</dbReference>
<dbReference type="Proteomes" id="UP001497444">
    <property type="component" value="Chromosome 11"/>
</dbReference>
<feature type="transmembrane region" description="Helical" evidence="7">
    <location>
        <begin position="301"/>
        <end position="320"/>
    </location>
</feature>
<evidence type="ECO:0000256" key="4">
    <source>
        <dbReference type="ARBA" id="ARBA00023136"/>
    </source>
</evidence>
<comment type="similarity">
    <text evidence="5">Belongs to the major facilitator superfamily. Sodium/anion cotransporter (TC 2.A.1.14) family.</text>
</comment>
<feature type="transmembrane region" description="Helical" evidence="7">
    <location>
        <begin position="433"/>
        <end position="454"/>
    </location>
</feature>
<evidence type="ECO:0000256" key="1">
    <source>
        <dbReference type="ARBA" id="ARBA00004141"/>
    </source>
</evidence>
<gene>
    <name evidence="9" type="ORF">CSSPJE1EN1_LOCUS4242</name>
</gene>
<dbReference type="Pfam" id="PF07690">
    <property type="entry name" value="MFS_1"/>
    <property type="match status" value="1"/>
</dbReference>
<dbReference type="EMBL" id="OZ020106">
    <property type="protein sequence ID" value="CAK9258764.1"/>
    <property type="molecule type" value="Genomic_DNA"/>
</dbReference>
<dbReference type="PANTHER" id="PTHR11662:SF243">
    <property type="entry name" value="ANION TRANSPORTER 6, CHLOROPLASTIC-RELATED"/>
    <property type="match status" value="1"/>
</dbReference>
<feature type="domain" description="Major facilitator superfamily (MFS) profile" evidence="8">
    <location>
        <begin position="176"/>
        <end position="585"/>
    </location>
</feature>
<keyword evidence="10" id="KW-1185">Reference proteome</keyword>
<feature type="region of interest" description="Disordered" evidence="6">
    <location>
        <begin position="94"/>
        <end position="166"/>
    </location>
</feature>
<dbReference type="PROSITE" id="PS50850">
    <property type="entry name" value="MFS"/>
    <property type="match status" value="1"/>
</dbReference>
<feature type="transmembrane region" description="Helical" evidence="7">
    <location>
        <begin position="247"/>
        <end position="274"/>
    </location>
</feature>
<dbReference type="SUPFAM" id="SSF103473">
    <property type="entry name" value="MFS general substrate transporter"/>
    <property type="match status" value="1"/>
</dbReference>
<feature type="transmembrane region" description="Helical" evidence="7">
    <location>
        <begin position="327"/>
        <end position="346"/>
    </location>
</feature>
<protein>
    <recommendedName>
        <fullName evidence="8">Major facilitator superfamily (MFS) profile domain-containing protein</fullName>
    </recommendedName>
</protein>
<accession>A0ABP0VWT6</accession>
<feature type="transmembrane region" description="Helical" evidence="7">
    <location>
        <begin position="466"/>
        <end position="486"/>
    </location>
</feature>
<dbReference type="CDD" id="cd17380">
    <property type="entry name" value="MFS_SLC17A9_like"/>
    <property type="match status" value="1"/>
</dbReference>
<feature type="compositionally biased region" description="Polar residues" evidence="6">
    <location>
        <begin position="145"/>
        <end position="166"/>
    </location>
</feature>
<dbReference type="InterPro" id="IPR011701">
    <property type="entry name" value="MFS"/>
</dbReference>
<evidence type="ECO:0000256" key="7">
    <source>
        <dbReference type="SAM" id="Phobius"/>
    </source>
</evidence>
<sequence length="591" mass="63570">MKSMWLHGCFSLQIGSSRISRNGLWRRGDLSSQISGQVLLRPVLLQKIVDFGGGGGDGYSRRRSLDKAAKNPSCTAAVAATAFGQKNYSSSSFNSWNVDDHGSSSSWRRRRRRSKAFDSSPPPPPPNAPVQAEGEEEEDLDHNNPEANGSSIGNNLPQQTVSSTGRWNSLPPRYKLVLTTSLAFVICNMDKVNMSVAIIPMSHQMGWNSSIAGLVQSSFFWGYAISQLPGGWLAARFTGQKVLRGGVVLWSLATAAVPSVASFIPGLLFCRLLVGLGEGVSPSAATDLIARAMPVSERSRAVATVFGGLNVGSVIGLLLAPMIIQYIGWESVFYIFGFLGVLWYLLLQLTTYPSSCEAISSSRELSSNGKPSSSATTIAQSNKAVPWRAFFKDRAVWAMIYAHFCGNWGHYTLLSWLPTYFCEELHLDLTHAAFVSLLPPLASVVVATIAAPLADHFISRGMDITLVRKVCQSIAFLAPAACMTIASATPNINPWVDVAILTAGIGLSSFALAGLYCTHQDISPKYAGILLGITNTAGAIPGVLGVALVGIIFDQTHSWNLALFAPSIFFYLTGIIVWNVFASSEPQTFTS</sequence>
<dbReference type="InterPro" id="IPR020846">
    <property type="entry name" value="MFS_dom"/>
</dbReference>
<proteinExistence type="inferred from homology"/>
<evidence type="ECO:0000256" key="2">
    <source>
        <dbReference type="ARBA" id="ARBA00022692"/>
    </source>
</evidence>
<evidence type="ECO:0000256" key="3">
    <source>
        <dbReference type="ARBA" id="ARBA00022989"/>
    </source>
</evidence>
<feature type="transmembrane region" description="Helical" evidence="7">
    <location>
        <begin position="529"/>
        <end position="553"/>
    </location>
</feature>
<keyword evidence="4 7" id="KW-0472">Membrane</keyword>
<organism evidence="9 10">
    <name type="scientific">Sphagnum jensenii</name>
    <dbReference type="NCBI Taxonomy" id="128206"/>
    <lineage>
        <taxon>Eukaryota</taxon>
        <taxon>Viridiplantae</taxon>
        <taxon>Streptophyta</taxon>
        <taxon>Embryophyta</taxon>
        <taxon>Bryophyta</taxon>
        <taxon>Sphagnophytina</taxon>
        <taxon>Sphagnopsida</taxon>
        <taxon>Sphagnales</taxon>
        <taxon>Sphagnaceae</taxon>
        <taxon>Sphagnum</taxon>
    </lineage>
</organism>
<evidence type="ECO:0000259" key="8">
    <source>
        <dbReference type="PROSITE" id="PS50850"/>
    </source>
</evidence>
<name>A0ABP0VWT6_9BRYO</name>
<evidence type="ECO:0000256" key="6">
    <source>
        <dbReference type="SAM" id="MobiDB-lite"/>
    </source>
</evidence>
<reference evidence="9" key="1">
    <citation type="submission" date="2024-02" db="EMBL/GenBank/DDBJ databases">
        <authorList>
            <consortium name="ELIXIR-Norway"/>
            <consortium name="Elixir Norway"/>
        </authorList>
    </citation>
    <scope>NUCLEOTIDE SEQUENCE</scope>
</reference>
<evidence type="ECO:0000313" key="9">
    <source>
        <dbReference type="EMBL" id="CAK9258764.1"/>
    </source>
</evidence>
<comment type="subcellular location">
    <subcellularLocation>
        <location evidence="1">Membrane</location>
        <topology evidence="1">Multi-pass membrane protein</topology>
    </subcellularLocation>
</comment>